<name>A0ACB8BLS4_9AGAM</name>
<accession>A0ACB8BLS4</accession>
<evidence type="ECO:0000313" key="1">
    <source>
        <dbReference type="EMBL" id="KAH7926815.1"/>
    </source>
</evidence>
<comment type="caution">
    <text evidence="1">The sequence shown here is derived from an EMBL/GenBank/DDBJ whole genome shotgun (WGS) entry which is preliminary data.</text>
</comment>
<dbReference type="EMBL" id="MU266376">
    <property type="protein sequence ID" value="KAH7926815.1"/>
    <property type="molecule type" value="Genomic_DNA"/>
</dbReference>
<gene>
    <name evidence="1" type="ORF">BV22DRAFT_1032427</name>
</gene>
<keyword evidence="2" id="KW-1185">Reference proteome</keyword>
<reference evidence="1" key="1">
    <citation type="journal article" date="2021" name="New Phytol.">
        <title>Evolutionary innovations through gain and loss of genes in the ectomycorrhizal Boletales.</title>
        <authorList>
            <person name="Wu G."/>
            <person name="Miyauchi S."/>
            <person name="Morin E."/>
            <person name="Kuo A."/>
            <person name="Drula E."/>
            <person name="Varga T."/>
            <person name="Kohler A."/>
            <person name="Feng B."/>
            <person name="Cao Y."/>
            <person name="Lipzen A."/>
            <person name="Daum C."/>
            <person name="Hundley H."/>
            <person name="Pangilinan J."/>
            <person name="Johnson J."/>
            <person name="Barry K."/>
            <person name="LaButti K."/>
            <person name="Ng V."/>
            <person name="Ahrendt S."/>
            <person name="Min B."/>
            <person name="Choi I.G."/>
            <person name="Park H."/>
            <person name="Plett J.M."/>
            <person name="Magnuson J."/>
            <person name="Spatafora J.W."/>
            <person name="Nagy L.G."/>
            <person name="Henrissat B."/>
            <person name="Grigoriev I.V."/>
            <person name="Yang Z.L."/>
            <person name="Xu J."/>
            <person name="Martin F.M."/>
        </authorList>
    </citation>
    <scope>NUCLEOTIDE SEQUENCE</scope>
    <source>
        <strain evidence="1">KUC20120723A-06</strain>
    </source>
</reference>
<organism evidence="1 2">
    <name type="scientific">Leucogyrophana mollusca</name>
    <dbReference type="NCBI Taxonomy" id="85980"/>
    <lineage>
        <taxon>Eukaryota</taxon>
        <taxon>Fungi</taxon>
        <taxon>Dikarya</taxon>
        <taxon>Basidiomycota</taxon>
        <taxon>Agaricomycotina</taxon>
        <taxon>Agaricomycetes</taxon>
        <taxon>Agaricomycetidae</taxon>
        <taxon>Boletales</taxon>
        <taxon>Boletales incertae sedis</taxon>
        <taxon>Leucogyrophana</taxon>
    </lineage>
</organism>
<protein>
    <submittedName>
        <fullName evidence="1">Uncharacterized protein</fullName>
    </submittedName>
</protein>
<evidence type="ECO:0000313" key="2">
    <source>
        <dbReference type="Proteomes" id="UP000790709"/>
    </source>
</evidence>
<proteinExistence type="predicted"/>
<sequence>MSDSEQISPEDLRLAQSGSQDRITAHFQDDKHGDVLNYQDVYIRPPSLLSSPPPLITMIPIAPPSKVQETRICPSSPHPDASAALRVLVCAS</sequence>
<dbReference type="Proteomes" id="UP000790709">
    <property type="component" value="Unassembled WGS sequence"/>
</dbReference>